<keyword evidence="3" id="KW-0489">Methyltransferase</keyword>
<dbReference type="InterPro" id="IPR013216">
    <property type="entry name" value="Methyltransf_11"/>
</dbReference>
<dbReference type="EMBL" id="CAADEY010000159">
    <property type="protein sequence ID" value="VFJ67063.1"/>
    <property type="molecule type" value="Genomic_DNA"/>
</dbReference>
<dbReference type="Gene3D" id="3.40.50.150">
    <property type="entry name" value="Vaccinia Virus protein VP39"/>
    <property type="match status" value="1"/>
</dbReference>
<evidence type="ECO:0000256" key="1">
    <source>
        <dbReference type="SAM" id="MobiDB-lite"/>
    </source>
</evidence>
<feature type="region of interest" description="Disordered" evidence="1">
    <location>
        <begin position="260"/>
        <end position="279"/>
    </location>
</feature>
<proteinExistence type="predicted"/>
<name>A0A450TIA8_9GAMM</name>
<dbReference type="SUPFAM" id="SSF53335">
    <property type="entry name" value="S-adenosyl-L-methionine-dependent methyltransferases"/>
    <property type="match status" value="1"/>
</dbReference>
<protein>
    <submittedName>
        <fullName evidence="3">Methyltransferase domain-containing protein</fullName>
    </submittedName>
</protein>
<dbReference type="Pfam" id="PF08241">
    <property type="entry name" value="Methyltransf_11"/>
    <property type="match status" value="1"/>
</dbReference>
<dbReference type="AlphaFoldDB" id="A0A450TIA8"/>
<dbReference type="InterPro" id="IPR029063">
    <property type="entry name" value="SAM-dependent_MTases_sf"/>
</dbReference>
<dbReference type="GO" id="GO:0008757">
    <property type="term" value="F:S-adenosylmethionine-dependent methyltransferase activity"/>
    <property type="evidence" value="ECO:0007669"/>
    <property type="project" value="InterPro"/>
</dbReference>
<keyword evidence="3" id="KW-0808">Transferase</keyword>
<gene>
    <name evidence="3" type="ORF">BECKDK2373C_GA0170839_11593</name>
</gene>
<sequence length="279" mass="31197">MWITGLIPFLGSMPDPAVLPGARRRLHRWLSCPSGRILLDREKALLDGVLPHLFGHYILQVGRLGDSDLLARSRISRRIVVTLEGDPIVPGYPALRAEPNALPVASDSVDVVVLPHLLEFSPDIRETLREAERVLVAEGHLLLLGFNAWSLVGIWHLLCTRGDEGRHSLPCQGGRFPGLTLIKDTITGFGFDITSVERYFFRPPASNPHLMERLRFLDTFGPRFWPFFSGAYFIVAKKRITTLTPIKQHRQRPGRPLIPVGLGEPSARHPASHQLSTDI</sequence>
<reference evidence="3" key="1">
    <citation type="submission" date="2019-02" db="EMBL/GenBank/DDBJ databases">
        <authorList>
            <person name="Gruber-Vodicka R. H."/>
            <person name="Seah K. B. B."/>
        </authorList>
    </citation>
    <scope>NUCLEOTIDE SEQUENCE</scope>
    <source>
        <strain evidence="3">BECK_DK161</strain>
    </source>
</reference>
<evidence type="ECO:0000313" key="3">
    <source>
        <dbReference type="EMBL" id="VFJ67063.1"/>
    </source>
</evidence>
<feature type="domain" description="Methyltransferase type 11" evidence="2">
    <location>
        <begin position="95"/>
        <end position="142"/>
    </location>
</feature>
<accession>A0A450TIA8</accession>
<dbReference type="GO" id="GO:0032259">
    <property type="term" value="P:methylation"/>
    <property type="evidence" value="ECO:0007669"/>
    <property type="project" value="UniProtKB-KW"/>
</dbReference>
<organism evidence="3">
    <name type="scientific">Candidatus Kentrum sp. DK</name>
    <dbReference type="NCBI Taxonomy" id="2126562"/>
    <lineage>
        <taxon>Bacteria</taxon>
        <taxon>Pseudomonadati</taxon>
        <taxon>Pseudomonadota</taxon>
        <taxon>Gammaproteobacteria</taxon>
        <taxon>Candidatus Kentrum</taxon>
    </lineage>
</organism>
<evidence type="ECO:0000259" key="2">
    <source>
        <dbReference type="Pfam" id="PF08241"/>
    </source>
</evidence>